<proteinExistence type="predicted"/>
<name>A0A6J8B2J8_MYTCO</name>
<feature type="region of interest" description="Disordered" evidence="1">
    <location>
        <begin position="60"/>
        <end position="92"/>
    </location>
</feature>
<dbReference type="AlphaFoldDB" id="A0A6J8B2J8"/>
<evidence type="ECO:0000313" key="3">
    <source>
        <dbReference type="Proteomes" id="UP000507470"/>
    </source>
</evidence>
<evidence type="ECO:0000313" key="2">
    <source>
        <dbReference type="EMBL" id="CAC5377733.1"/>
    </source>
</evidence>
<evidence type="ECO:0000256" key="1">
    <source>
        <dbReference type="SAM" id="MobiDB-lite"/>
    </source>
</evidence>
<organism evidence="2 3">
    <name type="scientific">Mytilus coruscus</name>
    <name type="common">Sea mussel</name>
    <dbReference type="NCBI Taxonomy" id="42192"/>
    <lineage>
        <taxon>Eukaryota</taxon>
        <taxon>Metazoa</taxon>
        <taxon>Spiralia</taxon>
        <taxon>Lophotrochozoa</taxon>
        <taxon>Mollusca</taxon>
        <taxon>Bivalvia</taxon>
        <taxon>Autobranchia</taxon>
        <taxon>Pteriomorphia</taxon>
        <taxon>Mytilida</taxon>
        <taxon>Mytiloidea</taxon>
        <taxon>Mytilidae</taxon>
        <taxon>Mytilinae</taxon>
        <taxon>Mytilus</taxon>
    </lineage>
</organism>
<gene>
    <name evidence="2" type="ORF">MCOR_14017</name>
</gene>
<dbReference type="EMBL" id="CACVKT020002383">
    <property type="protein sequence ID" value="CAC5377733.1"/>
    <property type="molecule type" value="Genomic_DNA"/>
</dbReference>
<protein>
    <submittedName>
        <fullName evidence="2">Uncharacterized protein</fullName>
    </submittedName>
</protein>
<sequence length="171" mass="19716">MREIMTKLILQKVDAQIDQLNRELMPVQSTITSKTTLNSNNDEAYIKRQIYTSTNTARAKRRFKSNSGTNPLEMNATHQPPKYQHHVSQPSKYYTPGPRGIQVTQHLQHQCFPDLNNSNVSTSGRSNSQDRVRHVHGYPLIYRPTEMPAPVLSNYKDQNVFHKKGLINNRM</sequence>
<accession>A0A6J8B2J8</accession>
<dbReference type="Proteomes" id="UP000507470">
    <property type="component" value="Unassembled WGS sequence"/>
</dbReference>
<feature type="compositionally biased region" description="Polar residues" evidence="1">
    <location>
        <begin position="65"/>
        <end position="78"/>
    </location>
</feature>
<keyword evidence="3" id="KW-1185">Reference proteome</keyword>
<reference evidence="2 3" key="1">
    <citation type="submission" date="2020-06" db="EMBL/GenBank/DDBJ databases">
        <authorList>
            <person name="Li R."/>
            <person name="Bekaert M."/>
        </authorList>
    </citation>
    <scope>NUCLEOTIDE SEQUENCE [LARGE SCALE GENOMIC DNA]</scope>
    <source>
        <strain evidence="3">wild</strain>
    </source>
</reference>